<dbReference type="Proteomes" id="UP000286954">
    <property type="component" value="Chromosome"/>
</dbReference>
<keyword evidence="6 8" id="KW-1133">Transmembrane helix</keyword>
<dbReference type="GO" id="GO:0005886">
    <property type="term" value="C:plasma membrane"/>
    <property type="evidence" value="ECO:0007669"/>
    <property type="project" value="UniProtKB-SubCell"/>
</dbReference>
<keyword evidence="5 8" id="KW-0812">Transmembrane</keyword>
<dbReference type="PANTHER" id="PTHR34702:SF1">
    <property type="entry name" value="NA(+)_H(+) ANTIPORTER SUBUNIT F"/>
    <property type="match status" value="1"/>
</dbReference>
<evidence type="ECO:0000256" key="6">
    <source>
        <dbReference type="ARBA" id="ARBA00022989"/>
    </source>
</evidence>
<dbReference type="PANTHER" id="PTHR34702">
    <property type="entry name" value="NA(+)/H(+) ANTIPORTER SUBUNIT F1"/>
    <property type="match status" value="1"/>
</dbReference>
<keyword evidence="4" id="KW-1003">Cell membrane</keyword>
<feature type="transmembrane region" description="Helical" evidence="8">
    <location>
        <begin position="33"/>
        <end position="52"/>
    </location>
</feature>
<evidence type="ECO:0000256" key="8">
    <source>
        <dbReference type="SAM" id="Phobius"/>
    </source>
</evidence>
<evidence type="ECO:0008006" key="11">
    <source>
        <dbReference type="Google" id="ProtNLM"/>
    </source>
</evidence>
<accession>A0A3T0E9Z3</accession>
<gene>
    <name evidence="9" type="ORF">X907_1597</name>
</gene>
<evidence type="ECO:0000313" key="10">
    <source>
        <dbReference type="Proteomes" id="UP000286954"/>
    </source>
</evidence>
<dbReference type="AlphaFoldDB" id="A0A3T0E9Z3"/>
<keyword evidence="7 8" id="KW-0472">Membrane</keyword>
<sequence>MADLFMLAALCVLISVAGALIRAWRGPGRADRMMSAQLIGSGGVGIAVLIAAARSEPAILDVALVLALLAAFAALAFVKTVTPKGAGDPEADEAETP</sequence>
<proteinExistence type="inferred from homology"/>
<evidence type="ECO:0000256" key="3">
    <source>
        <dbReference type="ARBA" id="ARBA00022448"/>
    </source>
</evidence>
<name>A0A3T0E9Z3_9PROT</name>
<dbReference type="OrthoDB" id="7877056at2"/>
<evidence type="ECO:0000256" key="1">
    <source>
        <dbReference type="ARBA" id="ARBA00004651"/>
    </source>
</evidence>
<reference evidence="9 10" key="1">
    <citation type="submission" date="2016-12" db="EMBL/GenBank/DDBJ databases">
        <title>The genome of dimorphic prosthecate Glycocaulis alkaliphilus 6b-8t, isolated from crude oil dictates its adaptability in petroleum environments.</title>
        <authorList>
            <person name="Wu X.-L."/>
            <person name="Geng S."/>
        </authorList>
    </citation>
    <scope>NUCLEOTIDE SEQUENCE [LARGE SCALE GENOMIC DNA]</scope>
    <source>
        <strain evidence="9 10">6B-8</strain>
    </source>
</reference>
<protein>
    <recommendedName>
        <fullName evidence="11">Multiple resistance and pH regulation protein F</fullName>
    </recommendedName>
</protein>
<evidence type="ECO:0000313" key="9">
    <source>
        <dbReference type="EMBL" id="AZU04129.1"/>
    </source>
</evidence>
<dbReference type="Pfam" id="PF04066">
    <property type="entry name" value="MrpF_PhaF"/>
    <property type="match status" value="1"/>
</dbReference>
<keyword evidence="10" id="KW-1185">Reference proteome</keyword>
<feature type="transmembrane region" description="Helical" evidence="8">
    <location>
        <begin position="59"/>
        <end position="78"/>
    </location>
</feature>
<dbReference type="GO" id="GO:0015385">
    <property type="term" value="F:sodium:proton antiporter activity"/>
    <property type="evidence" value="ECO:0007669"/>
    <property type="project" value="TreeGrafter"/>
</dbReference>
<keyword evidence="3" id="KW-0813">Transport</keyword>
<organism evidence="9 10">
    <name type="scientific">Glycocaulis alkaliphilus</name>
    <dbReference type="NCBI Taxonomy" id="1434191"/>
    <lineage>
        <taxon>Bacteria</taxon>
        <taxon>Pseudomonadati</taxon>
        <taxon>Pseudomonadota</taxon>
        <taxon>Alphaproteobacteria</taxon>
        <taxon>Maricaulales</taxon>
        <taxon>Maricaulaceae</taxon>
        <taxon>Glycocaulis</taxon>
    </lineage>
</organism>
<dbReference type="KEGG" id="gak:X907_1597"/>
<evidence type="ECO:0000256" key="4">
    <source>
        <dbReference type="ARBA" id="ARBA00022475"/>
    </source>
</evidence>
<evidence type="ECO:0000256" key="2">
    <source>
        <dbReference type="ARBA" id="ARBA00009212"/>
    </source>
</evidence>
<dbReference type="EMBL" id="CP018911">
    <property type="protein sequence ID" value="AZU04129.1"/>
    <property type="molecule type" value="Genomic_DNA"/>
</dbReference>
<dbReference type="InterPro" id="IPR007208">
    <property type="entry name" value="MrpF/PhaF-like"/>
</dbReference>
<evidence type="ECO:0000256" key="7">
    <source>
        <dbReference type="ARBA" id="ARBA00023136"/>
    </source>
</evidence>
<evidence type="ECO:0000256" key="5">
    <source>
        <dbReference type="ARBA" id="ARBA00022692"/>
    </source>
</evidence>
<comment type="similarity">
    <text evidence="2">Belongs to the CPA3 antiporters (TC 2.A.63) subunit F family.</text>
</comment>
<comment type="subcellular location">
    <subcellularLocation>
        <location evidence="1">Cell membrane</location>
        <topology evidence="1">Multi-pass membrane protein</topology>
    </subcellularLocation>
</comment>